<evidence type="ECO:0000313" key="2">
    <source>
        <dbReference type="Proteomes" id="UP000521943"/>
    </source>
</evidence>
<comment type="caution">
    <text evidence="1">The sequence shown here is derived from an EMBL/GenBank/DDBJ whole genome shotgun (WGS) entry which is preliminary data.</text>
</comment>
<organism evidence="1 2">
    <name type="scientific">Ephemerocybe angulata</name>
    <dbReference type="NCBI Taxonomy" id="980116"/>
    <lineage>
        <taxon>Eukaryota</taxon>
        <taxon>Fungi</taxon>
        <taxon>Dikarya</taxon>
        <taxon>Basidiomycota</taxon>
        <taxon>Agaricomycotina</taxon>
        <taxon>Agaricomycetes</taxon>
        <taxon>Agaricomycetidae</taxon>
        <taxon>Agaricales</taxon>
        <taxon>Agaricineae</taxon>
        <taxon>Psathyrellaceae</taxon>
        <taxon>Ephemerocybe</taxon>
    </lineage>
</organism>
<gene>
    <name evidence="1" type="ORF">DFP72DRAFT_31770</name>
</gene>
<dbReference type="OrthoDB" id="3193844at2759"/>
<sequence>MALSVAETTDPAIVKDAVYFWENVSFLAGGILFRVPRHPFIQGSPHFAKELGASANPGFDSGELDCEWERIQGSAESIVTLEDVGAEDFRTFLKVIFPIHSKSISLHLTKEEWIAVLRLSTRWEFVDIRKLAIQQLDPELSDPIELISVGRLTYVVRWVLAGFAALVERPEIISEAESEEIGPRSAIRLYIIRHRVAIGLTEGGAAGIEPELQLRFGDEIRAMRDKETQMLQEQEAMAALESRTAVLQAQERQMSLELEGGQVRMQDMEEGYRDLVSRIERGFHETKSDGRRRKRLAKEIPALAAKQDVLREQIQSICEERARLSVRIA</sequence>
<accession>A0A8H6MAH2</accession>
<proteinExistence type="predicted"/>
<evidence type="ECO:0000313" key="1">
    <source>
        <dbReference type="EMBL" id="KAF6761105.1"/>
    </source>
</evidence>
<evidence type="ECO:0008006" key="3">
    <source>
        <dbReference type="Google" id="ProtNLM"/>
    </source>
</evidence>
<reference evidence="1 2" key="1">
    <citation type="submission" date="2020-07" db="EMBL/GenBank/DDBJ databases">
        <title>Comparative genomics of pyrophilous fungi reveals a link between fire events and developmental genes.</title>
        <authorList>
            <consortium name="DOE Joint Genome Institute"/>
            <person name="Steindorff A.S."/>
            <person name="Carver A."/>
            <person name="Calhoun S."/>
            <person name="Stillman K."/>
            <person name="Liu H."/>
            <person name="Lipzen A."/>
            <person name="Pangilinan J."/>
            <person name="Labutti K."/>
            <person name="Bruns T.D."/>
            <person name="Grigoriev I.V."/>
        </authorList>
    </citation>
    <scope>NUCLEOTIDE SEQUENCE [LARGE SCALE GENOMIC DNA]</scope>
    <source>
        <strain evidence="1 2">CBS 144469</strain>
    </source>
</reference>
<dbReference type="Proteomes" id="UP000521943">
    <property type="component" value="Unassembled WGS sequence"/>
</dbReference>
<keyword evidence="2" id="KW-1185">Reference proteome</keyword>
<protein>
    <recommendedName>
        <fullName evidence="3">BTB domain-containing protein</fullName>
    </recommendedName>
</protein>
<dbReference type="AlphaFoldDB" id="A0A8H6MAH2"/>
<dbReference type="EMBL" id="JACGCI010000010">
    <property type="protein sequence ID" value="KAF6761105.1"/>
    <property type="molecule type" value="Genomic_DNA"/>
</dbReference>
<name>A0A8H6MAH2_9AGAR</name>